<dbReference type="AlphaFoldDB" id="A0A8J5G1F5"/>
<feature type="signal peptide" evidence="2">
    <location>
        <begin position="1"/>
        <end position="22"/>
    </location>
</feature>
<evidence type="ECO:0000313" key="3">
    <source>
        <dbReference type="EMBL" id="KAG6494526.1"/>
    </source>
</evidence>
<keyword evidence="2" id="KW-0732">Signal</keyword>
<sequence>MARPQVLILGLILVAIVVSVSADSPNSSTSSNDTGSVPNVLTPIAKSPLPADGPTSDDVTDSDAGGVGAPLGTTATQPESDSIPKSGAGAIPKSGAGALLNGGASTAMAIATSVSIVGYFAI</sequence>
<protein>
    <recommendedName>
        <fullName evidence="5">Anther-specific protein BCP1</fullName>
    </recommendedName>
</protein>
<evidence type="ECO:0000256" key="2">
    <source>
        <dbReference type="SAM" id="SignalP"/>
    </source>
</evidence>
<proteinExistence type="predicted"/>
<dbReference type="Proteomes" id="UP000734854">
    <property type="component" value="Unassembled WGS sequence"/>
</dbReference>
<gene>
    <name evidence="3" type="ORF">ZIOFF_049558</name>
</gene>
<feature type="compositionally biased region" description="Low complexity" evidence="1">
    <location>
        <begin position="23"/>
        <end position="38"/>
    </location>
</feature>
<dbReference type="EMBL" id="JACMSC010000013">
    <property type="protein sequence ID" value="KAG6494526.1"/>
    <property type="molecule type" value="Genomic_DNA"/>
</dbReference>
<feature type="chain" id="PRO_5035307680" description="Anther-specific protein BCP1" evidence="2">
    <location>
        <begin position="23"/>
        <end position="122"/>
    </location>
</feature>
<keyword evidence="4" id="KW-1185">Reference proteome</keyword>
<comment type="caution">
    <text evidence="3">The sequence shown here is derived from an EMBL/GenBank/DDBJ whole genome shotgun (WGS) entry which is preliminary data.</text>
</comment>
<evidence type="ECO:0008006" key="5">
    <source>
        <dbReference type="Google" id="ProtNLM"/>
    </source>
</evidence>
<name>A0A8J5G1F5_ZINOF</name>
<organism evidence="3 4">
    <name type="scientific">Zingiber officinale</name>
    <name type="common">Ginger</name>
    <name type="synonym">Amomum zingiber</name>
    <dbReference type="NCBI Taxonomy" id="94328"/>
    <lineage>
        <taxon>Eukaryota</taxon>
        <taxon>Viridiplantae</taxon>
        <taxon>Streptophyta</taxon>
        <taxon>Embryophyta</taxon>
        <taxon>Tracheophyta</taxon>
        <taxon>Spermatophyta</taxon>
        <taxon>Magnoliopsida</taxon>
        <taxon>Liliopsida</taxon>
        <taxon>Zingiberales</taxon>
        <taxon>Zingiberaceae</taxon>
        <taxon>Zingiber</taxon>
    </lineage>
</organism>
<evidence type="ECO:0000256" key="1">
    <source>
        <dbReference type="SAM" id="MobiDB-lite"/>
    </source>
</evidence>
<reference evidence="3 4" key="1">
    <citation type="submission" date="2020-08" db="EMBL/GenBank/DDBJ databases">
        <title>Plant Genome Project.</title>
        <authorList>
            <person name="Zhang R.-G."/>
        </authorList>
    </citation>
    <scope>NUCLEOTIDE SEQUENCE [LARGE SCALE GENOMIC DNA]</scope>
    <source>
        <tissue evidence="3">Rhizome</tissue>
    </source>
</reference>
<accession>A0A8J5G1F5</accession>
<evidence type="ECO:0000313" key="4">
    <source>
        <dbReference type="Proteomes" id="UP000734854"/>
    </source>
</evidence>
<feature type="region of interest" description="Disordered" evidence="1">
    <location>
        <begin position="23"/>
        <end position="89"/>
    </location>
</feature>